<name>A0A2G1QMU5_9HYPH</name>
<dbReference type="SUPFAM" id="SSF53850">
    <property type="entry name" value="Periplasmic binding protein-like II"/>
    <property type="match status" value="1"/>
</dbReference>
<keyword evidence="4" id="KW-0804">Transcription</keyword>
<dbReference type="AlphaFoldDB" id="A0A2G1QMU5"/>
<feature type="domain" description="HTH lysR-type" evidence="5">
    <location>
        <begin position="11"/>
        <end position="62"/>
    </location>
</feature>
<evidence type="ECO:0000259" key="5">
    <source>
        <dbReference type="PROSITE" id="PS50931"/>
    </source>
</evidence>
<dbReference type="RefSeq" id="WP_099306634.1">
    <property type="nucleotide sequence ID" value="NZ_PDVP01000006.1"/>
</dbReference>
<evidence type="ECO:0000313" key="6">
    <source>
        <dbReference type="EMBL" id="PHP66867.1"/>
    </source>
</evidence>
<dbReference type="PANTHER" id="PTHR30537">
    <property type="entry name" value="HTH-TYPE TRANSCRIPTIONAL REGULATOR"/>
    <property type="match status" value="1"/>
</dbReference>
<dbReference type="SUPFAM" id="SSF46785">
    <property type="entry name" value="Winged helix' DNA-binding domain"/>
    <property type="match status" value="1"/>
</dbReference>
<dbReference type="InterPro" id="IPR058163">
    <property type="entry name" value="LysR-type_TF_proteobact-type"/>
</dbReference>
<evidence type="ECO:0000256" key="4">
    <source>
        <dbReference type="ARBA" id="ARBA00023163"/>
    </source>
</evidence>
<dbReference type="Pfam" id="PF00126">
    <property type="entry name" value="HTH_1"/>
    <property type="match status" value="1"/>
</dbReference>
<evidence type="ECO:0000256" key="3">
    <source>
        <dbReference type="ARBA" id="ARBA00023125"/>
    </source>
</evidence>
<evidence type="ECO:0000256" key="2">
    <source>
        <dbReference type="ARBA" id="ARBA00023015"/>
    </source>
</evidence>
<dbReference type="FunFam" id="1.10.10.10:FF:000001">
    <property type="entry name" value="LysR family transcriptional regulator"/>
    <property type="match status" value="1"/>
</dbReference>
<comment type="caution">
    <text evidence="6">The sequence shown here is derived from an EMBL/GenBank/DDBJ whole genome shotgun (WGS) entry which is preliminary data.</text>
</comment>
<organism evidence="6 7">
    <name type="scientific">Zhengella mangrovi</name>
    <dbReference type="NCBI Taxonomy" id="1982044"/>
    <lineage>
        <taxon>Bacteria</taxon>
        <taxon>Pseudomonadati</taxon>
        <taxon>Pseudomonadota</taxon>
        <taxon>Alphaproteobacteria</taxon>
        <taxon>Hyphomicrobiales</taxon>
        <taxon>Notoacmeibacteraceae</taxon>
        <taxon>Zhengella</taxon>
    </lineage>
</organism>
<gene>
    <name evidence="6" type="ORF">CSC94_12255</name>
</gene>
<dbReference type="OrthoDB" id="8679465at2"/>
<evidence type="ECO:0000313" key="7">
    <source>
        <dbReference type="Proteomes" id="UP000221168"/>
    </source>
</evidence>
<sequence length="294" mass="32018">MNDLDLLRPTVAFATVVDLGSFRAAADRLNLSPPYVSQMVSELEERLGRQLLFRSTRRIALTADGEAFLPFARTMADAFADGMEIVRDRRRRLSGQLRVSAPTVLASPAFARLVTQFAADHPALRLEIDLDDRSVDPVAAQVDLAIRIGDPGDDARRARRLFATRGVICCAPAAARGIHTLDDLEKLVWIRSPNTPSGVELHGNAGAVARLDPERQIVVNNAALIRSMLADGKGYALLPEFTIREAVRDGDLAVVLPEWGVPDVGVHALYTERRTALSNARAFVDHLVASLATV</sequence>
<evidence type="ECO:0000256" key="1">
    <source>
        <dbReference type="ARBA" id="ARBA00009437"/>
    </source>
</evidence>
<dbReference type="Proteomes" id="UP000221168">
    <property type="component" value="Unassembled WGS sequence"/>
</dbReference>
<proteinExistence type="inferred from homology"/>
<dbReference type="InterPro" id="IPR036390">
    <property type="entry name" value="WH_DNA-bd_sf"/>
</dbReference>
<dbReference type="InterPro" id="IPR036388">
    <property type="entry name" value="WH-like_DNA-bd_sf"/>
</dbReference>
<dbReference type="InterPro" id="IPR000847">
    <property type="entry name" value="LysR_HTH_N"/>
</dbReference>
<dbReference type="GO" id="GO:0003700">
    <property type="term" value="F:DNA-binding transcription factor activity"/>
    <property type="evidence" value="ECO:0007669"/>
    <property type="project" value="InterPro"/>
</dbReference>
<comment type="similarity">
    <text evidence="1">Belongs to the LysR transcriptional regulatory family.</text>
</comment>
<dbReference type="CDD" id="cd08422">
    <property type="entry name" value="PBP2_CrgA_like"/>
    <property type="match status" value="1"/>
</dbReference>
<dbReference type="PROSITE" id="PS50931">
    <property type="entry name" value="HTH_LYSR"/>
    <property type="match status" value="1"/>
</dbReference>
<reference evidence="6 7" key="1">
    <citation type="submission" date="2017-10" db="EMBL/GenBank/DDBJ databases">
        <title>Sedimentibacterium mangrovi gen. nov., sp. nov., a novel member of family Phyllobacteriacea isolated from mangrove sediment.</title>
        <authorList>
            <person name="Liao H."/>
            <person name="Tian Y."/>
        </authorList>
    </citation>
    <scope>NUCLEOTIDE SEQUENCE [LARGE SCALE GENOMIC DNA]</scope>
    <source>
        <strain evidence="6 7">X9-2-2</strain>
    </source>
</reference>
<keyword evidence="3" id="KW-0238">DNA-binding</keyword>
<dbReference type="Gene3D" id="3.40.190.290">
    <property type="match status" value="1"/>
</dbReference>
<keyword evidence="2" id="KW-0805">Transcription regulation</keyword>
<protein>
    <recommendedName>
        <fullName evidence="5">HTH lysR-type domain-containing protein</fullName>
    </recommendedName>
</protein>
<dbReference type="EMBL" id="PDVP01000006">
    <property type="protein sequence ID" value="PHP66867.1"/>
    <property type="molecule type" value="Genomic_DNA"/>
</dbReference>
<dbReference type="GO" id="GO:0006351">
    <property type="term" value="P:DNA-templated transcription"/>
    <property type="evidence" value="ECO:0007669"/>
    <property type="project" value="TreeGrafter"/>
</dbReference>
<keyword evidence="7" id="KW-1185">Reference proteome</keyword>
<dbReference type="Gene3D" id="1.10.10.10">
    <property type="entry name" value="Winged helix-like DNA-binding domain superfamily/Winged helix DNA-binding domain"/>
    <property type="match status" value="1"/>
</dbReference>
<accession>A0A2G1QMU5</accession>
<dbReference type="PANTHER" id="PTHR30537:SF30">
    <property type="entry name" value="TRANSCRIPTIONAL REGULATOR-RELATED"/>
    <property type="match status" value="1"/>
</dbReference>
<dbReference type="Pfam" id="PF03466">
    <property type="entry name" value="LysR_substrate"/>
    <property type="match status" value="1"/>
</dbReference>
<dbReference type="InterPro" id="IPR005119">
    <property type="entry name" value="LysR_subst-bd"/>
</dbReference>
<dbReference type="GO" id="GO:0043565">
    <property type="term" value="F:sequence-specific DNA binding"/>
    <property type="evidence" value="ECO:0007669"/>
    <property type="project" value="TreeGrafter"/>
</dbReference>